<evidence type="ECO:0000256" key="1">
    <source>
        <dbReference type="ARBA" id="ARBA00004123"/>
    </source>
</evidence>
<feature type="domain" description="DNTTIP1 dimerisation" evidence="5">
    <location>
        <begin position="56"/>
        <end position="122"/>
    </location>
</feature>
<dbReference type="Proteomes" id="UP000695000">
    <property type="component" value="Unplaced"/>
</dbReference>
<evidence type="ECO:0000259" key="6">
    <source>
        <dbReference type="Pfam" id="PF21229"/>
    </source>
</evidence>
<keyword evidence="3" id="KW-0539">Nucleus</keyword>
<feature type="compositionally biased region" description="Polar residues" evidence="4">
    <location>
        <begin position="124"/>
        <end position="135"/>
    </location>
</feature>
<name>A0ABM1ML25_NICVS</name>
<evidence type="ECO:0000256" key="4">
    <source>
        <dbReference type="SAM" id="MobiDB-lite"/>
    </source>
</evidence>
<evidence type="ECO:0000313" key="7">
    <source>
        <dbReference type="Proteomes" id="UP000695000"/>
    </source>
</evidence>
<dbReference type="RefSeq" id="XP_017775275.1">
    <property type="nucleotide sequence ID" value="XM_017919786.1"/>
</dbReference>
<dbReference type="Pfam" id="PF18192">
    <property type="entry name" value="DNTTIP1_dimer"/>
    <property type="match status" value="1"/>
</dbReference>
<feature type="region of interest" description="Disordered" evidence="4">
    <location>
        <begin position="124"/>
        <end position="169"/>
    </location>
</feature>
<proteinExistence type="predicted"/>
<feature type="compositionally biased region" description="Polar residues" evidence="4">
    <location>
        <begin position="334"/>
        <end position="346"/>
    </location>
</feature>
<sequence>MIPPLAPGQISEQQNMVGWRNTFNMRHVTLMNMTSSQSRNGVKGYLKSGFITGPAKSLDILRKNLQSSINKDIDNVLKKYLDKFFQPAVNNIRTNLGKESVTDDHIRVVCRQMLEEAKAMYQSCPASRDSSPFDSSDTEIVLDNRINRKNQRKRKESDTDSETSGVNYKRHKFRTTSSQVDGNQVLRLPSKRESPKWDADRITSSTLFMMGSKANKVLGFGPTRGRLYARHPELFRYSGDQEDKDWLTSRNLMQMSGGKAYLVLLDDIREMTQLDEYRNNPNLQIGELVGFEAPIFMLNKIKNFIEQVRTDRKTMATPLDLFDFHSMTPPIDSAPSTPSDTLQMLESHSVSTTSSKHSENNFIHIPDMSPGSTNSLLTQSPLPTNAGLLSPNMLMNIATPDNNGPVMLMPDNSQTGTCLSTLLASQLSSDNSQEF</sequence>
<organism evidence="7 8">
    <name type="scientific">Nicrophorus vespilloides</name>
    <name type="common">Boreal carrion beetle</name>
    <dbReference type="NCBI Taxonomy" id="110193"/>
    <lineage>
        <taxon>Eukaryota</taxon>
        <taxon>Metazoa</taxon>
        <taxon>Ecdysozoa</taxon>
        <taxon>Arthropoda</taxon>
        <taxon>Hexapoda</taxon>
        <taxon>Insecta</taxon>
        <taxon>Pterygota</taxon>
        <taxon>Neoptera</taxon>
        <taxon>Endopterygota</taxon>
        <taxon>Coleoptera</taxon>
        <taxon>Polyphaga</taxon>
        <taxon>Staphyliniformia</taxon>
        <taxon>Silphidae</taxon>
        <taxon>Nicrophorinae</taxon>
        <taxon>Nicrophorus</taxon>
    </lineage>
</organism>
<feature type="region of interest" description="Disordered" evidence="4">
    <location>
        <begin position="331"/>
        <end position="363"/>
    </location>
</feature>
<gene>
    <name evidence="8" type="primary">LOC108561712</name>
</gene>
<reference evidence="8" key="1">
    <citation type="submission" date="2025-08" db="UniProtKB">
        <authorList>
            <consortium name="RefSeq"/>
        </authorList>
    </citation>
    <scope>IDENTIFICATION</scope>
    <source>
        <tissue evidence="8">Whole Larva</tissue>
    </source>
</reference>
<dbReference type="InterPro" id="IPR041384">
    <property type="entry name" value="DNTTIP1_dimer"/>
</dbReference>
<dbReference type="GeneID" id="108561712"/>
<comment type="subcellular location">
    <subcellularLocation>
        <location evidence="1">Nucleus</location>
    </subcellularLocation>
</comment>
<accession>A0ABM1ML25</accession>
<evidence type="ECO:0000259" key="5">
    <source>
        <dbReference type="Pfam" id="PF18192"/>
    </source>
</evidence>
<dbReference type="InterPro" id="IPR049121">
    <property type="entry name" value="TdIF1_C"/>
</dbReference>
<dbReference type="Pfam" id="PF21229">
    <property type="entry name" value="TdIF1_2nd"/>
    <property type="match status" value="1"/>
</dbReference>
<feature type="domain" description="TdIF1 C-terminal" evidence="6">
    <location>
        <begin position="206"/>
        <end position="301"/>
    </location>
</feature>
<keyword evidence="2" id="KW-0238">DNA-binding</keyword>
<evidence type="ECO:0000313" key="8">
    <source>
        <dbReference type="RefSeq" id="XP_017775275.1"/>
    </source>
</evidence>
<keyword evidence="7" id="KW-1185">Reference proteome</keyword>
<evidence type="ECO:0000256" key="2">
    <source>
        <dbReference type="ARBA" id="ARBA00023125"/>
    </source>
</evidence>
<protein>
    <submittedName>
        <fullName evidence="8">Deoxynucleotidyltransferase terminal-interacting protein 1</fullName>
    </submittedName>
</protein>
<dbReference type="PANTHER" id="PTHR23399">
    <property type="entry name" value="DEOXYNUCLEOTIDYLTRANSFERASE TERMINAL-INTERACTING PROTEIN 1"/>
    <property type="match status" value="1"/>
</dbReference>
<dbReference type="PANTHER" id="PTHR23399:SF2">
    <property type="entry name" value="DEOXYNUCLEOTIDYLTRANSFERASE TERMINAL-INTERACTING PROTEIN 1"/>
    <property type="match status" value="1"/>
</dbReference>
<dbReference type="InterPro" id="IPR026064">
    <property type="entry name" value="TdIF1"/>
</dbReference>
<evidence type="ECO:0000256" key="3">
    <source>
        <dbReference type="ARBA" id="ARBA00023242"/>
    </source>
</evidence>